<dbReference type="EMBL" id="CAJVPU010055148">
    <property type="protein sequence ID" value="CAG8768132.1"/>
    <property type="molecule type" value="Genomic_DNA"/>
</dbReference>
<proteinExistence type="predicted"/>
<comment type="caution">
    <text evidence="1">The sequence shown here is derived from an EMBL/GenBank/DDBJ whole genome shotgun (WGS) entry which is preliminary data.</text>
</comment>
<dbReference type="Proteomes" id="UP000789702">
    <property type="component" value="Unassembled WGS sequence"/>
</dbReference>
<keyword evidence="2" id="KW-1185">Reference proteome</keyword>
<gene>
    <name evidence="1" type="ORF">DHETER_LOCUS15678</name>
</gene>
<feature type="non-terminal residue" evidence="1">
    <location>
        <position position="1"/>
    </location>
</feature>
<name>A0ACA9QXC8_9GLOM</name>
<reference evidence="1" key="1">
    <citation type="submission" date="2021-06" db="EMBL/GenBank/DDBJ databases">
        <authorList>
            <person name="Kallberg Y."/>
            <person name="Tangrot J."/>
            <person name="Rosling A."/>
        </authorList>
    </citation>
    <scope>NUCLEOTIDE SEQUENCE</scope>
    <source>
        <strain evidence="1">IL203A</strain>
    </source>
</reference>
<evidence type="ECO:0000313" key="2">
    <source>
        <dbReference type="Proteomes" id="UP000789702"/>
    </source>
</evidence>
<protein>
    <submittedName>
        <fullName evidence="1">10860_t:CDS:1</fullName>
    </submittedName>
</protein>
<evidence type="ECO:0000313" key="1">
    <source>
        <dbReference type="EMBL" id="CAG8768132.1"/>
    </source>
</evidence>
<organism evidence="1 2">
    <name type="scientific">Dentiscutata heterogama</name>
    <dbReference type="NCBI Taxonomy" id="1316150"/>
    <lineage>
        <taxon>Eukaryota</taxon>
        <taxon>Fungi</taxon>
        <taxon>Fungi incertae sedis</taxon>
        <taxon>Mucoromycota</taxon>
        <taxon>Glomeromycotina</taxon>
        <taxon>Glomeromycetes</taxon>
        <taxon>Diversisporales</taxon>
        <taxon>Gigasporaceae</taxon>
        <taxon>Dentiscutata</taxon>
    </lineage>
</organism>
<accession>A0ACA9QXC8</accession>
<sequence>YGNVFLNETLINFAGPIVEVYFAKIIADYAEIVKIQRENTLTPRRVEASNITSNQ</sequence>
<feature type="non-terminal residue" evidence="1">
    <location>
        <position position="55"/>
    </location>
</feature>